<reference evidence="1" key="1">
    <citation type="submission" date="2014-11" db="EMBL/GenBank/DDBJ databases">
        <authorList>
            <person name="Amaro Gonzalez C."/>
        </authorList>
    </citation>
    <scope>NUCLEOTIDE SEQUENCE</scope>
</reference>
<accession>A0A0E9VMX2</accession>
<protein>
    <submittedName>
        <fullName evidence="1">Uncharacterized protein</fullName>
    </submittedName>
</protein>
<reference evidence="1" key="2">
    <citation type="journal article" date="2015" name="Fish Shellfish Immunol.">
        <title>Early steps in the European eel (Anguilla anguilla)-Vibrio vulnificus interaction in the gills: Role of the RtxA13 toxin.</title>
        <authorList>
            <person name="Callol A."/>
            <person name="Pajuelo D."/>
            <person name="Ebbesson L."/>
            <person name="Teles M."/>
            <person name="MacKenzie S."/>
            <person name="Amaro C."/>
        </authorList>
    </citation>
    <scope>NUCLEOTIDE SEQUENCE</scope>
</reference>
<name>A0A0E9VMX2_ANGAN</name>
<dbReference type="EMBL" id="GBXM01029098">
    <property type="protein sequence ID" value="JAH79479.1"/>
    <property type="molecule type" value="Transcribed_RNA"/>
</dbReference>
<proteinExistence type="predicted"/>
<sequence>MVVKMCSKFIKFTFGQLKATRV</sequence>
<evidence type="ECO:0000313" key="1">
    <source>
        <dbReference type="EMBL" id="JAH79479.1"/>
    </source>
</evidence>
<dbReference type="AlphaFoldDB" id="A0A0E9VMX2"/>
<organism evidence="1">
    <name type="scientific">Anguilla anguilla</name>
    <name type="common">European freshwater eel</name>
    <name type="synonym">Muraena anguilla</name>
    <dbReference type="NCBI Taxonomy" id="7936"/>
    <lineage>
        <taxon>Eukaryota</taxon>
        <taxon>Metazoa</taxon>
        <taxon>Chordata</taxon>
        <taxon>Craniata</taxon>
        <taxon>Vertebrata</taxon>
        <taxon>Euteleostomi</taxon>
        <taxon>Actinopterygii</taxon>
        <taxon>Neopterygii</taxon>
        <taxon>Teleostei</taxon>
        <taxon>Anguilliformes</taxon>
        <taxon>Anguillidae</taxon>
        <taxon>Anguilla</taxon>
    </lineage>
</organism>